<protein>
    <submittedName>
        <fullName evidence="1">Uncharacterized protein</fullName>
    </submittedName>
</protein>
<dbReference type="EMBL" id="BFBR01000001">
    <property type="protein sequence ID" value="GBF56404.1"/>
    <property type="molecule type" value="Genomic_DNA"/>
</dbReference>
<evidence type="ECO:0000313" key="2">
    <source>
        <dbReference type="Proteomes" id="UP000245086"/>
    </source>
</evidence>
<sequence length="142" mass="15902">MAMQPPPKLDMSNLKAGKQRFIGATINGIEHAMIPKSDHDALLSSGEALLEWARSYLMEKPIETAPRDGTYILVKVTDDADRCAGRLFVSRILHDDDVALYPGYASGTEFLSHWRPIFDTKPGHLPEPLEAFAEALKRVRRE</sequence>
<reference evidence="1 2" key="1">
    <citation type="journal article" date="2018" name="Genome Announc.">
        <title>Draft Genome Sequence of "Candidatus Phycosocius bacilliformis," an Alphaproteobacterial Ectosymbiont of the Hydrocarbon-Producing Green Alga Botryococcus braunii.</title>
        <authorList>
            <person name="Tanabe Y."/>
            <person name="Yamaguchi H."/>
            <person name="Watanabe M.M."/>
        </authorList>
    </citation>
    <scope>NUCLEOTIDE SEQUENCE [LARGE SCALE GENOMIC DNA]</scope>
    <source>
        <strain evidence="1 2">BOTRYCO-2</strain>
    </source>
</reference>
<organism evidence="1 2">
    <name type="scientific">Candidatus Phycosocius bacilliformis</name>
    <dbReference type="NCBI Taxonomy" id="1445552"/>
    <lineage>
        <taxon>Bacteria</taxon>
        <taxon>Pseudomonadati</taxon>
        <taxon>Pseudomonadota</taxon>
        <taxon>Alphaproteobacteria</taxon>
        <taxon>Caulobacterales</taxon>
        <taxon>Caulobacterales incertae sedis</taxon>
        <taxon>Candidatus Phycosocius</taxon>
    </lineage>
</organism>
<evidence type="ECO:0000313" key="1">
    <source>
        <dbReference type="EMBL" id="GBF56404.1"/>
    </source>
</evidence>
<accession>A0A2P2E5S5</accession>
<dbReference type="Proteomes" id="UP000245086">
    <property type="component" value="Unassembled WGS sequence"/>
</dbReference>
<keyword evidence="2" id="KW-1185">Reference proteome</keyword>
<dbReference type="AlphaFoldDB" id="A0A2P2E5S5"/>
<name>A0A2P2E5S5_9PROT</name>
<gene>
    <name evidence="1" type="ORF">PbB2_00060</name>
</gene>
<proteinExistence type="predicted"/>
<comment type="caution">
    <text evidence="1">The sequence shown here is derived from an EMBL/GenBank/DDBJ whole genome shotgun (WGS) entry which is preliminary data.</text>
</comment>